<feature type="compositionally biased region" description="Pro residues" evidence="11">
    <location>
        <begin position="350"/>
        <end position="359"/>
    </location>
</feature>
<feature type="domain" description="Flagellar motor switch protein FliN-like C-terminal" evidence="12">
    <location>
        <begin position="236"/>
        <end position="303"/>
    </location>
</feature>
<evidence type="ECO:0000256" key="1">
    <source>
        <dbReference type="ARBA" id="ARBA00004117"/>
    </source>
</evidence>
<dbReference type="Pfam" id="PF01052">
    <property type="entry name" value="FliMN_C"/>
    <property type="match status" value="1"/>
</dbReference>
<dbReference type="InterPro" id="IPR028976">
    <property type="entry name" value="CheC-like_sf"/>
</dbReference>
<name>A0A0P1FL97_9RHOB</name>
<dbReference type="InterPro" id="IPR001543">
    <property type="entry name" value="FliN-like_C"/>
</dbReference>
<dbReference type="Proteomes" id="UP000051298">
    <property type="component" value="Unassembled WGS sequence"/>
</dbReference>
<dbReference type="EMBL" id="CYRX01000033">
    <property type="protein sequence ID" value="CUH62241.1"/>
    <property type="molecule type" value="Genomic_DNA"/>
</dbReference>
<evidence type="ECO:0000256" key="3">
    <source>
        <dbReference type="ARBA" id="ARBA00011049"/>
    </source>
</evidence>
<dbReference type="AlphaFoldDB" id="A0A0P1FL97"/>
<evidence type="ECO:0000259" key="12">
    <source>
        <dbReference type="Pfam" id="PF01052"/>
    </source>
</evidence>
<comment type="function">
    <text evidence="10">FliM is one of three proteins (FliG, FliN, FliM) that forms the rotor-mounted switch complex (C ring), located at the base of the basal body. This complex interacts with the CheY and CheZ chemotaxis proteins, in addition to contacting components of the motor that determine the direction of flagellar rotation.</text>
</comment>
<protein>
    <recommendedName>
        <fullName evidence="4">Flagellar motor switch protein FliM</fullName>
    </recommendedName>
</protein>
<keyword evidence="5" id="KW-1003">Cell membrane</keyword>
<feature type="compositionally biased region" description="Pro residues" evidence="11">
    <location>
        <begin position="366"/>
        <end position="375"/>
    </location>
</feature>
<dbReference type="GO" id="GO:0071978">
    <property type="term" value="P:bacterial-type flagellum-dependent swarming motility"/>
    <property type="evidence" value="ECO:0007669"/>
    <property type="project" value="TreeGrafter"/>
</dbReference>
<evidence type="ECO:0000256" key="2">
    <source>
        <dbReference type="ARBA" id="ARBA00004202"/>
    </source>
</evidence>
<keyword evidence="13" id="KW-0966">Cell projection</keyword>
<dbReference type="STRING" id="266809.PM03_03140"/>
<dbReference type="PANTHER" id="PTHR30034:SF3">
    <property type="entry name" value="FLAGELLAR MOTOR SWITCH PROTEIN FLIM"/>
    <property type="match status" value="1"/>
</dbReference>
<dbReference type="InterPro" id="IPR036429">
    <property type="entry name" value="SpoA-like_sf"/>
</dbReference>
<evidence type="ECO:0000256" key="9">
    <source>
        <dbReference type="ARBA" id="ARBA00023143"/>
    </source>
</evidence>
<comment type="similarity">
    <text evidence="3">Belongs to the FliM family.</text>
</comment>
<gene>
    <name evidence="13" type="ORF">THS5294_03555</name>
</gene>
<keyword evidence="9" id="KW-0975">Bacterial flagellum</keyword>
<sequence length="397" mass="40914">MSEDMSPLPVLRRKAGARPGPPPPPRGMSPEKALVQALTKSGEGLPGLELTVREQDSTRVDQSELLSQLPEVALFTLADGPGDSRGLICFSPELVDALIEVQTMGRVDKTTRAARETTRIDAALTRDFVETVLTDFATRVATVADARWARGFKYGTYVPDPTPLPLMLGEGDYRLQCVTVELGNGAKRAKVWLALPAIAAAVQPSSPAGAATTGAPPSKATVSAPDPVWAADIQAAVSDAPVELRVTLTRFSVPLSRLQSLKPGDTLPISRGALGALEVMGAGPGHALSGKLGQQNGMRAVRLSLAGPAADAGQPAGSNAVFDTSTPIAAAPALAPPTSAPDMPDIGAPPELPDLPPLSPEAGNMPPLPDLPPLDGPDGGLPDLPPLPALPDLPAIE</sequence>
<evidence type="ECO:0000256" key="7">
    <source>
        <dbReference type="ARBA" id="ARBA00022779"/>
    </source>
</evidence>
<dbReference type="eggNOG" id="COG1868">
    <property type="taxonomic scope" value="Bacteria"/>
</dbReference>
<dbReference type="SUPFAM" id="SSF101801">
    <property type="entry name" value="Surface presentation of antigens (SPOA)"/>
    <property type="match status" value="1"/>
</dbReference>
<evidence type="ECO:0000256" key="8">
    <source>
        <dbReference type="ARBA" id="ARBA00023136"/>
    </source>
</evidence>
<proteinExistence type="inferred from homology"/>
<dbReference type="Gene3D" id="2.30.330.10">
    <property type="entry name" value="SpoA-like"/>
    <property type="match status" value="1"/>
</dbReference>
<feature type="region of interest" description="Disordered" evidence="11">
    <location>
        <begin position="332"/>
        <end position="397"/>
    </location>
</feature>
<organism evidence="13 14">
    <name type="scientific">Thalassobacter stenotrophicus</name>
    <dbReference type="NCBI Taxonomy" id="266809"/>
    <lineage>
        <taxon>Bacteria</taxon>
        <taxon>Pseudomonadati</taxon>
        <taxon>Pseudomonadota</taxon>
        <taxon>Alphaproteobacteria</taxon>
        <taxon>Rhodobacterales</taxon>
        <taxon>Roseobacteraceae</taxon>
        <taxon>Thalassobacter</taxon>
    </lineage>
</organism>
<keyword evidence="7" id="KW-0283">Flagellar rotation</keyword>
<keyword evidence="6" id="KW-0145">Chemotaxis</keyword>
<dbReference type="GO" id="GO:0009425">
    <property type="term" value="C:bacterial-type flagellum basal body"/>
    <property type="evidence" value="ECO:0007669"/>
    <property type="project" value="UniProtKB-SubCell"/>
</dbReference>
<dbReference type="Gene3D" id="3.40.1550.10">
    <property type="entry name" value="CheC-like"/>
    <property type="match status" value="1"/>
</dbReference>
<evidence type="ECO:0000256" key="11">
    <source>
        <dbReference type="SAM" id="MobiDB-lite"/>
    </source>
</evidence>
<dbReference type="GO" id="GO:0005886">
    <property type="term" value="C:plasma membrane"/>
    <property type="evidence" value="ECO:0007669"/>
    <property type="project" value="UniProtKB-SubCell"/>
</dbReference>
<accession>A0A0P1FL97</accession>
<evidence type="ECO:0000256" key="4">
    <source>
        <dbReference type="ARBA" id="ARBA00021898"/>
    </source>
</evidence>
<keyword evidence="13" id="KW-0282">Flagellum</keyword>
<keyword evidence="13" id="KW-0969">Cilium</keyword>
<keyword evidence="8" id="KW-0472">Membrane</keyword>
<comment type="subcellular location">
    <subcellularLocation>
        <location evidence="1">Bacterial flagellum basal body</location>
    </subcellularLocation>
    <subcellularLocation>
        <location evidence="2">Cell membrane</location>
        <topology evidence="2">Peripheral membrane protein</topology>
    </subcellularLocation>
</comment>
<evidence type="ECO:0000256" key="10">
    <source>
        <dbReference type="ARBA" id="ARBA00025044"/>
    </source>
</evidence>
<evidence type="ECO:0000256" key="5">
    <source>
        <dbReference type="ARBA" id="ARBA00022475"/>
    </source>
</evidence>
<evidence type="ECO:0000256" key="6">
    <source>
        <dbReference type="ARBA" id="ARBA00022500"/>
    </source>
</evidence>
<dbReference type="PANTHER" id="PTHR30034">
    <property type="entry name" value="FLAGELLAR MOTOR SWITCH PROTEIN FLIM"/>
    <property type="match status" value="1"/>
</dbReference>
<dbReference type="GO" id="GO:0050918">
    <property type="term" value="P:positive chemotaxis"/>
    <property type="evidence" value="ECO:0007669"/>
    <property type="project" value="TreeGrafter"/>
</dbReference>
<reference evidence="13 14" key="1">
    <citation type="submission" date="2015-09" db="EMBL/GenBank/DDBJ databases">
        <authorList>
            <consortium name="Swine Surveillance"/>
        </authorList>
    </citation>
    <scope>NUCLEOTIDE SEQUENCE [LARGE SCALE GENOMIC DNA]</scope>
    <source>
        <strain evidence="13 14">CECT 5294</strain>
    </source>
</reference>
<evidence type="ECO:0000313" key="14">
    <source>
        <dbReference type="Proteomes" id="UP000051298"/>
    </source>
</evidence>
<feature type="region of interest" description="Disordered" evidence="11">
    <location>
        <begin position="1"/>
        <end position="32"/>
    </location>
</feature>
<evidence type="ECO:0000313" key="13">
    <source>
        <dbReference type="EMBL" id="CUH62241.1"/>
    </source>
</evidence>